<organism evidence="2 3">
    <name type="scientific">Candidatus Roizmanbacteria bacterium RIFCSPLOWO2_02_FULL_36_11</name>
    <dbReference type="NCBI Taxonomy" id="1802071"/>
    <lineage>
        <taxon>Bacteria</taxon>
        <taxon>Candidatus Roizmaniibacteriota</taxon>
    </lineage>
</organism>
<protein>
    <recommendedName>
        <fullName evidence="4">Glycosyltransferase RgtA/B/C/D-like domain-containing protein</fullName>
    </recommendedName>
</protein>
<evidence type="ECO:0008006" key="4">
    <source>
        <dbReference type="Google" id="ProtNLM"/>
    </source>
</evidence>
<comment type="caution">
    <text evidence="2">The sequence shown here is derived from an EMBL/GenBank/DDBJ whole genome shotgun (WGS) entry which is preliminary data.</text>
</comment>
<feature type="transmembrane region" description="Helical" evidence="1">
    <location>
        <begin position="407"/>
        <end position="424"/>
    </location>
</feature>
<feature type="transmembrane region" description="Helical" evidence="1">
    <location>
        <begin position="321"/>
        <end position="342"/>
    </location>
</feature>
<dbReference type="Proteomes" id="UP000177418">
    <property type="component" value="Unassembled WGS sequence"/>
</dbReference>
<name>A0A1F7JH71_9BACT</name>
<keyword evidence="1" id="KW-0472">Membrane</keyword>
<keyword evidence="1" id="KW-0812">Transmembrane</keyword>
<feature type="transmembrane region" description="Helical" evidence="1">
    <location>
        <begin position="196"/>
        <end position="213"/>
    </location>
</feature>
<feature type="transmembrane region" description="Helical" evidence="1">
    <location>
        <begin position="240"/>
        <end position="256"/>
    </location>
</feature>
<feature type="transmembrane region" description="Helical" evidence="1">
    <location>
        <begin position="33"/>
        <end position="54"/>
    </location>
</feature>
<evidence type="ECO:0000256" key="1">
    <source>
        <dbReference type="SAM" id="Phobius"/>
    </source>
</evidence>
<feature type="transmembrane region" description="Helical" evidence="1">
    <location>
        <begin position="377"/>
        <end position="395"/>
    </location>
</feature>
<keyword evidence="1" id="KW-1133">Transmembrane helix</keyword>
<evidence type="ECO:0000313" key="3">
    <source>
        <dbReference type="Proteomes" id="UP000177418"/>
    </source>
</evidence>
<feature type="transmembrane region" description="Helical" evidence="1">
    <location>
        <begin position="265"/>
        <end position="284"/>
    </location>
</feature>
<evidence type="ECO:0000313" key="2">
    <source>
        <dbReference type="EMBL" id="OGK54958.1"/>
    </source>
</evidence>
<accession>A0A1F7JH71</accession>
<feature type="transmembrane region" description="Helical" evidence="1">
    <location>
        <begin position="218"/>
        <end position="234"/>
    </location>
</feature>
<sequence length="546" mass="62335">MKKIYTALTLLTFTMIFIADLIAVKIPVFGRVGVFFWFLSYVLIFVFVIYCLFFIIKRTIRFKSPFVLIALSLLILYIVINASIVKPNGDATQEIGCALDKLSQSIDSGYRQTCSLGYPARQYYLPGALSLLFGRSAIALNLGSCLYLFLGLVMFAASIMNFFPDKKIADLISAVFLALILHIYHFHYALFLFDQAIYPFSFALMLCGLYLFYLKKRSIYLIFLIGIVNFYLVYSYTPSLALLALVIFIQILMLFNNKTTKNQKIIFILSGIAIIFSLWLSLGFRDDLRLIGTDNAYGNINGIKNLSVQVFKHLLLSTEGIPIFTSILGTLVIIVLTFSLLLAFGKAFFLISFWAAATFFISIYSQGYIRLPIDESFHRAIIVVPVIFTMVVVILKPVEYLLKKNMKLIVILLIVIEIIGYLYAKEYVDKTRFADLERGRRSILLDLIMNKMPKEKLKKEGNLLLDHQLQSDYRFIAIADQSMYYLPKKHIVLLNESCTASTTSNIESGDIVLMDSDSKCLNYYSSKYIATFSYFKEKPVLIYEIK</sequence>
<proteinExistence type="predicted"/>
<feature type="transmembrane region" description="Helical" evidence="1">
    <location>
        <begin position="347"/>
        <end position="365"/>
    </location>
</feature>
<dbReference type="AlphaFoldDB" id="A0A1F7JH71"/>
<dbReference type="EMBL" id="MGAV01000012">
    <property type="protein sequence ID" value="OGK54958.1"/>
    <property type="molecule type" value="Genomic_DNA"/>
</dbReference>
<feature type="transmembrane region" description="Helical" evidence="1">
    <location>
        <begin position="66"/>
        <end position="84"/>
    </location>
</feature>
<feature type="transmembrane region" description="Helical" evidence="1">
    <location>
        <begin position="171"/>
        <end position="190"/>
    </location>
</feature>
<reference evidence="2 3" key="1">
    <citation type="journal article" date="2016" name="Nat. Commun.">
        <title>Thousands of microbial genomes shed light on interconnected biogeochemical processes in an aquifer system.</title>
        <authorList>
            <person name="Anantharaman K."/>
            <person name="Brown C.T."/>
            <person name="Hug L.A."/>
            <person name="Sharon I."/>
            <person name="Castelle C.J."/>
            <person name="Probst A.J."/>
            <person name="Thomas B.C."/>
            <person name="Singh A."/>
            <person name="Wilkins M.J."/>
            <person name="Karaoz U."/>
            <person name="Brodie E.L."/>
            <person name="Williams K.H."/>
            <person name="Hubbard S.S."/>
            <person name="Banfield J.F."/>
        </authorList>
    </citation>
    <scope>NUCLEOTIDE SEQUENCE [LARGE SCALE GENOMIC DNA]</scope>
</reference>
<gene>
    <name evidence="2" type="ORF">A3H78_00595</name>
</gene>
<feature type="transmembrane region" description="Helical" evidence="1">
    <location>
        <begin position="138"/>
        <end position="159"/>
    </location>
</feature>